<evidence type="ECO:0000256" key="7">
    <source>
        <dbReference type="ARBA" id="ARBA00022519"/>
    </source>
</evidence>
<evidence type="ECO:0000256" key="2">
    <source>
        <dbReference type="ARBA" id="ARBA00004377"/>
    </source>
</evidence>
<protein>
    <recommendedName>
        <fullName evidence="4 12">Heme exporter protein D</fullName>
    </recommendedName>
</protein>
<keyword evidence="11 12" id="KW-0472">Membrane</keyword>
<keyword evidence="5 12" id="KW-0813">Transport</keyword>
<evidence type="ECO:0000313" key="14">
    <source>
        <dbReference type="Proteomes" id="UP000246058"/>
    </source>
</evidence>
<evidence type="ECO:0000256" key="10">
    <source>
        <dbReference type="ARBA" id="ARBA00022989"/>
    </source>
</evidence>
<evidence type="ECO:0000256" key="6">
    <source>
        <dbReference type="ARBA" id="ARBA00022475"/>
    </source>
</evidence>
<evidence type="ECO:0000256" key="3">
    <source>
        <dbReference type="ARBA" id="ARBA00008741"/>
    </source>
</evidence>
<evidence type="ECO:0000256" key="12">
    <source>
        <dbReference type="RuleBase" id="RU363101"/>
    </source>
</evidence>
<proteinExistence type="inferred from homology"/>
<dbReference type="KEGG" id="meti:DK427_15155"/>
<dbReference type="EMBL" id="CP029551">
    <property type="protein sequence ID" value="AWN36906.1"/>
    <property type="molecule type" value="Genomic_DNA"/>
</dbReference>
<name>A0A2U8VUU6_9HYPH</name>
<dbReference type="GO" id="GO:0015886">
    <property type="term" value="P:heme transport"/>
    <property type="evidence" value="ECO:0007669"/>
    <property type="project" value="InterPro"/>
</dbReference>
<keyword evidence="9 12" id="KW-0201">Cytochrome c-type biogenesis</keyword>
<reference evidence="13 14" key="1">
    <citation type="submission" date="2018-05" db="EMBL/GenBank/DDBJ databases">
        <title>Complete Genome Sequence of Methylobacterium sp. 17Sr1-43.</title>
        <authorList>
            <person name="Srinivasan S."/>
        </authorList>
    </citation>
    <scope>NUCLEOTIDE SEQUENCE [LARGE SCALE GENOMIC DNA]</scope>
    <source>
        <strain evidence="13 14">17Sr1-43</strain>
    </source>
</reference>
<dbReference type="NCBIfam" id="TIGR03141">
    <property type="entry name" value="cytochro_ccmD"/>
    <property type="match status" value="1"/>
</dbReference>
<dbReference type="InterPro" id="IPR007078">
    <property type="entry name" value="Haem_export_protD_CcmD"/>
</dbReference>
<keyword evidence="10 12" id="KW-1133">Transmembrane helix</keyword>
<accession>A0A2U8VUU6</accession>
<evidence type="ECO:0000256" key="4">
    <source>
        <dbReference type="ARBA" id="ARBA00016461"/>
    </source>
</evidence>
<evidence type="ECO:0000256" key="9">
    <source>
        <dbReference type="ARBA" id="ARBA00022748"/>
    </source>
</evidence>
<dbReference type="OrthoDB" id="7868669at2"/>
<evidence type="ECO:0000256" key="1">
    <source>
        <dbReference type="ARBA" id="ARBA00002442"/>
    </source>
</evidence>
<feature type="transmembrane region" description="Helical" evidence="12">
    <location>
        <begin position="6"/>
        <end position="29"/>
    </location>
</feature>
<evidence type="ECO:0000313" key="13">
    <source>
        <dbReference type="EMBL" id="AWN36906.1"/>
    </source>
</evidence>
<sequence length="59" mass="6403">MDLGPHAGFILASYAFTALVMGALVLNAVRDRRAQSRALRGFEALRGSEALRASGEERR</sequence>
<keyword evidence="8 12" id="KW-0812">Transmembrane</keyword>
<comment type="function">
    <text evidence="1 12">Required for the export of heme to the periplasm for the biogenesis of c-type cytochromes.</text>
</comment>
<keyword evidence="6 12" id="KW-1003">Cell membrane</keyword>
<dbReference type="Proteomes" id="UP000246058">
    <property type="component" value="Chromosome"/>
</dbReference>
<evidence type="ECO:0000256" key="11">
    <source>
        <dbReference type="ARBA" id="ARBA00023136"/>
    </source>
</evidence>
<dbReference type="Pfam" id="PF04995">
    <property type="entry name" value="CcmD"/>
    <property type="match status" value="1"/>
</dbReference>
<dbReference type="GO" id="GO:0005886">
    <property type="term" value="C:plasma membrane"/>
    <property type="evidence" value="ECO:0007669"/>
    <property type="project" value="UniProtKB-SubCell"/>
</dbReference>
<organism evidence="13 14">
    <name type="scientific">Methylobacterium radiodurans</name>
    <dbReference type="NCBI Taxonomy" id="2202828"/>
    <lineage>
        <taxon>Bacteria</taxon>
        <taxon>Pseudomonadati</taxon>
        <taxon>Pseudomonadota</taxon>
        <taxon>Alphaproteobacteria</taxon>
        <taxon>Hyphomicrobiales</taxon>
        <taxon>Methylobacteriaceae</taxon>
        <taxon>Methylobacterium</taxon>
    </lineage>
</organism>
<dbReference type="RefSeq" id="WP_109951992.1">
    <property type="nucleotide sequence ID" value="NZ_CP029551.1"/>
</dbReference>
<keyword evidence="7 12" id="KW-0997">Cell inner membrane</keyword>
<dbReference type="AlphaFoldDB" id="A0A2U8VUU6"/>
<evidence type="ECO:0000256" key="8">
    <source>
        <dbReference type="ARBA" id="ARBA00022692"/>
    </source>
</evidence>
<comment type="similarity">
    <text evidence="3 12">Belongs to the CcmD/CycX/HelD family.</text>
</comment>
<dbReference type="GO" id="GO:0017004">
    <property type="term" value="P:cytochrome complex assembly"/>
    <property type="evidence" value="ECO:0007669"/>
    <property type="project" value="UniProtKB-KW"/>
</dbReference>
<gene>
    <name evidence="13" type="primary">ccmD</name>
    <name evidence="13" type="ORF">DK427_15155</name>
</gene>
<comment type="subcellular location">
    <subcellularLocation>
        <location evidence="2 12">Cell inner membrane</location>
        <topology evidence="2 12">Single-pass membrane protein</topology>
    </subcellularLocation>
</comment>
<evidence type="ECO:0000256" key="5">
    <source>
        <dbReference type="ARBA" id="ARBA00022448"/>
    </source>
</evidence>
<keyword evidence="14" id="KW-1185">Reference proteome</keyword>